<dbReference type="EMBL" id="LJOW01000107">
    <property type="protein sequence ID" value="OBQ42397.1"/>
    <property type="molecule type" value="Genomic_DNA"/>
</dbReference>
<organism evidence="1 2">
    <name type="scientific">Aphanizomenon flos-aquae WA102</name>
    <dbReference type="NCBI Taxonomy" id="1710896"/>
    <lineage>
        <taxon>Bacteria</taxon>
        <taxon>Bacillati</taxon>
        <taxon>Cyanobacteriota</taxon>
        <taxon>Cyanophyceae</taxon>
        <taxon>Nostocales</taxon>
        <taxon>Aphanizomenonaceae</taxon>
        <taxon>Aphanizomenon</taxon>
    </lineage>
</organism>
<evidence type="ECO:0000313" key="2">
    <source>
        <dbReference type="Proteomes" id="UP000092093"/>
    </source>
</evidence>
<dbReference type="AlphaFoldDB" id="A0A1B7WZ55"/>
<accession>A0A1B7WZ55</accession>
<evidence type="ECO:0000313" key="1">
    <source>
        <dbReference type="EMBL" id="OBQ42397.1"/>
    </source>
</evidence>
<gene>
    <name evidence="1" type="ORF">AN484_18095</name>
</gene>
<sequence length="133" mass="15534">MSDTVKRFTFHETPGHGYLEVPLEFLRELQISQLISGYSYTGEDSNGDTVVYCEEDCDMGIVCTRMELDSIKFEIEDVFEEEEDGRWTDQFESYDGDFGDFGELTQRTEGLEEFLGLGEDEEEWDEEEEEEEE</sequence>
<comment type="caution">
    <text evidence="1">The sequence shown here is derived from an EMBL/GenBank/DDBJ whole genome shotgun (WGS) entry which is preliminary data.</text>
</comment>
<proteinExistence type="predicted"/>
<protein>
    <submittedName>
        <fullName evidence="1">Uncharacterized protein</fullName>
    </submittedName>
</protein>
<dbReference type="Proteomes" id="UP000092093">
    <property type="component" value="Unassembled WGS sequence"/>
</dbReference>
<reference evidence="1 2" key="1">
    <citation type="submission" date="2015-09" db="EMBL/GenBank/DDBJ databases">
        <title>Aphanizomenon flos-aquae WA102.</title>
        <authorList>
            <person name="Driscoll C."/>
        </authorList>
    </citation>
    <scope>NUCLEOTIDE SEQUENCE [LARGE SCALE GENOMIC DNA]</scope>
    <source>
        <strain evidence="1">WA102</strain>
    </source>
</reference>
<name>A0A1B7WZ55_APHFL</name>